<comment type="caution">
    <text evidence="2">The sequence shown here is derived from an EMBL/GenBank/DDBJ whole genome shotgun (WGS) entry which is preliminary data.</text>
</comment>
<proteinExistence type="predicted"/>
<organism evidence="2 3">
    <name type="scientific">Lates japonicus</name>
    <name type="common">Japanese lates</name>
    <dbReference type="NCBI Taxonomy" id="270547"/>
    <lineage>
        <taxon>Eukaryota</taxon>
        <taxon>Metazoa</taxon>
        <taxon>Chordata</taxon>
        <taxon>Craniata</taxon>
        <taxon>Vertebrata</taxon>
        <taxon>Euteleostomi</taxon>
        <taxon>Actinopterygii</taxon>
        <taxon>Neopterygii</taxon>
        <taxon>Teleostei</taxon>
        <taxon>Neoteleostei</taxon>
        <taxon>Acanthomorphata</taxon>
        <taxon>Carangaria</taxon>
        <taxon>Carangaria incertae sedis</taxon>
        <taxon>Centropomidae</taxon>
        <taxon>Lates</taxon>
    </lineage>
</organism>
<dbReference type="EMBL" id="BRZM01001398">
    <property type="protein sequence ID" value="GLD73090.1"/>
    <property type="molecule type" value="Genomic_DNA"/>
</dbReference>
<protein>
    <submittedName>
        <fullName evidence="2">Cytospin-A-like protein</fullName>
    </submittedName>
</protein>
<evidence type="ECO:0000313" key="2">
    <source>
        <dbReference type="EMBL" id="GLD73090.1"/>
    </source>
</evidence>
<evidence type="ECO:0000256" key="1">
    <source>
        <dbReference type="SAM" id="MobiDB-lite"/>
    </source>
</evidence>
<gene>
    <name evidence="2" type="ORF">AKAME5_002441500</name>
</gene>
<dbReference type="Proteomes" id="UP001279410">
    <property type="component" value="Unassembled WGS sequence"/>
</dbReference>
<feature type="compositionally biased region" description="Polar residues" evidence="1">
    <location>
        <begin position="131"/>
        <end position="171"/>
    </location>
</feature>
<sequence>MGNFSSKDSHGPTGVHGESFHTPPASPQGDVPALMPGVPQLHPTSSQPSLAAPVSPPPPVPFITSIGRKSHPSTTTSPTTPSTSSPAPDWRTHPPVSSNSSTTGPGVSPVHNKPGTGTVKGQVTLGRNGGPPTSTPRTPVSQGKTVAVSPTKSPSSLCSASPLVGSSSGQNWRERDSGLSQSLLPGHEAGDSHGEELEKLLEEYCFGKTRLKRALYLEAVRMSFACGHWSDEGLSSDDFSPPRRCTPFFVIITSPAPTDPSHHSSLPSDGIPTIANLPSAGGLRFRLASGEYRWQTMFEGWRRRAGGRSSSGTKLERSWPLARQKADWQLVSLRG</sequence>
<keyword evidence="3" id="KW-1185">Reference proteome</keyword>
<dbReference type="AlphaFoldDB" id="A0AAD3NII7"/>
<accession>A0AAD3NII7</accession>
<feature type="region of interest" description="Disordered" evidence="1">
    <location>
        <begin position="1"/>
        <end position="191"/>
    </location>
</feature>
<reference evidence="2" key="1">
    <citation type="submission" date="2022-08" db="EMBL/GenBank/DDBJ databases">
        <title>Genome sequencing of akame (Lates japonicus).</title>
        <authorList>
            <person name="Hashiguchi Y."/>
            <person name="Takahashi H."/>
        </authorList>
    </citation>
    <scope>NUCLEOTIDE SEQUENCE</scope>
    <source>
        <strain evidence="2">Kochi</strain>
    </source>
</reference>
<feature type="compositionally biased region" description="Polar residues" evidence="1">
    <location>
        <begin position="95"/>
        <end position="105"/>
    </location>
</feature>
<name>A0AAD3NII7_LATJO</name>
<evidence type="ECO:0000313" key="3">
    <source>
        <dbReference type="Proteomes" id="UP001279410"/>
    </source>
</evidence>
<feature type="compositionally biased region" description="Low complexity" evidence="1">
    <location>
        <begin position="72"/>
        <end position="86"/>
    </location>
</feature>